<dbReference type="AlphaFoldDB" id="X1DWU5"/>
<protein>
    <submittedName>
        <fullName evidence="1">Uncharacterized protein</fullName>
    </submittedName>
</protein>
<feature type="non-terminal residue" evidence="1">
    <location>
        <position position="1"/>
    </location>
</feature>
<dbReference type="EMBL" id="BART01032293">
    <property type="protein sequence ID" value="GAH09414.1"/>
    <property type="molecule type" value="Genomic_DNA"/>
</dbReference>
<sequence>ILQDFNCIGTTDDVIASIEKYKEAGITHISMMNRGLIQIKYTRYFEIK</sequence>
<gene>
    <name evidence="1" type="ORF">S01H4_55859</name>
</gene>
<evidence type="ECO:0000313" key="1">
    <source>
        <dbReference type="EMBL" id="GAH09414.1"/>
    </source>
</evidence>
<proteinExistence type="predicted"/>
<accession>X1DWU5</accession>
<name>X1DWU5_9ZZZZ</name>
<reference evidence="1" key="1">
    <citation type="journal article" date="2014" name="Front. Microbiol.">
        <title>High frequency of phylogenetically diverse reductive dehalogenase-homologous genes in deep subseafloor sedimentary metagenomes.</title>
        <authorList>
            <person name="Kawai M."/>
            <person name="Futagami T."/>
            <person name="Toyoda A."/>
            <person name="Takaki Y."/>
            <person name="Nishi S."/>
            <person name="Hori S."/>
            <person name="Arai W."/>
            <person name="Tsubouchi T."/>
            <person name="Morono Y."/>
            <person name="Uchiyama I."/>
            <person name="Ito T."/>
            <person name="Fujiyama A."/>
            <person name="Inagaki F."/>
            <person name="Takami H."/>
        </authorList>
    </citation>
    <scope>NUCLEOTIDE SEQUENCE</scope>
    <source>
        <strain evidence="1">Expedition CK06-06</strain>
    </source>
</reference>
<comment type="caution">
    <text evidence="1">The sequence shown here is derived from an EMBL/GenBank/DDBJ whole genome shotgun (WGS) entry which is preliminary data.</text>
</comment>
<organism evidence="1">
    <name type="scientific">marine sediment metagenome</name>
    <dbReference type="NCBI Taxonomy" id="412755"/>
    <lineage>
        <taxon>unclassified sequences</taxon>
        <taxon>metagenomes</taxon>
        <taxon>ecological metagenomes</taxon>
    </lineage>
</organism>